<dbReference type="AlphaFoldDB" id="I0YN68"/>
<gene>
    <name evidence="2" type="ORF">COCSUDRAFT_44263</name>
</gene>
<dbReference type="RefSeq" id="XP_005644381.1">
    <property type="nucleotide sequence ID" value="XM_005644324.1"/>
</dbReference>
<dbReference type="KEGG" id="csl:COCSUDRAFT_44263"/>
<dbReference type="GeneID" id="17037810"/>
<accession>I0YN68</accession>
<organism evidence="2 3">
    <name type="scientific">Coccomyxa subellipsoidea (strain C-169)</name>
    <name type="common">Green microalga</name>
    <dbReference type="NCBI Taxonomy" id="574566"/>
    <lineage>
        <taxon>Eukaryota</taxon>
        <taxon>Viridiplantae</taxon>
        <taxon>Chlorophyta</taxon>
        <taxon>core chlorophytes</taxon>
        <taxon>Trebouxiophyceae</taxon>
        <taxon>Trebouxiophyceae incertae sedis</taxon>
        <taxon>Coccomyxaceae</taxon>
        <taxon>Coccomyxa</taxon>
        <taxon>Coccomyxa subellipsoidea</taxon>
    </lineage>
</organism>
<sequence length="790" mass="85315">MRRTAFSLLVLFQFAAPGLCADSRRHLTQGGPQQPPLLPLPALGSYNAQQQAYLPQLNQPGPQQSFAAAQQQQQQQLLRQQQQQQTQPNTSFDNLVKTAAPTGGPGLAQAPAWAPAPAITSFSALAPAEGNGCTQQAAGLVTGACFDFLAPFRADYGRLAAYGDAEFRQAVALGATPSDACCEDAREFVSETCGCDVRVASAAPALGMRPEAFPLVAKALVMACPRYNIVDPCRQSTASTTAFVVFAPLLEEHVGDVVSAFEFVTQNGILADTLLSSAGLINAPSTLLLDFAFTAGAYSQPGPISMEPGFAPVPPSDQDISAAEIREIARSFAHLPLLPVNSSSLDAAIASFPGPEAADANVTIQSVQKTAETAALETITSMQAKLAALKAVDVSSLSPADSETHRLDVRVLELQIEDEQSYLETVRSYLPSLQQDPDGDGYVEADLAVPLAPSVTGRRLQQATPSTAQTLERSNKEVTQNLQKLIETKFTQRFGEELIRSVAKGAVSGILSKIPVPIVGEVLGNLFGTLIDPPPEEPCDLTCTWEALKSRAKDLVKSLLRVEDQRNLERQLADIRARWQAVKVYDGLTSCSPPGTAPETRREQYGVRVTALDGTLVGAEGRYLPQVRNKTPDFSRDAAAYLNYLTATKSYVAAVAAARQAAINQRRAAVTIVAANCGVCREPFANFNYYYRDFDVSVTVKDSFVNEGSETKHFVKCVNLPVSDADEPGNPFFQRSFTFNRACGRVQRQNIDEVQAQQDRVFALYERQLDDFLKPTLLWAQSFDPFAVPK</sequence>
<reference evidence="2 3" key="1">
    <citation type="journal article" date="2012" name="Genome Biol.">
        <title>The genome of the polar eukaryotic microalga coccomyxa subellipsoidea reveals traits of cold adaptation.</title>
        <authorList>
            <person name="Blanc G."/>
            <person name="Agarkova I."/>
            <person name="Grimwood J."/>
            <person name="Kuo A."/>
            <person name="Brueggeman A."/>
            <person name="Dunigan D."/>
            <person name="Gurnon J."/>
            <person name="Ladunga I."/>
            <person name="Lindquist E."/>
            <person name="Lucas S."/>
            <person name="Pangilinan J."/>
            <person name="Proschold T."/>
            <person name="Salamov A."/>
            <person name="Schmutz J."/>
            <person name="Weeks D."/>
            <person name="Yamada T."/>
            <person name="Claverie J.M."/>
            <person name="Grigoriev I."/>
            <person name="Van Etten J."/>
            <person name="Lomsadze A."/>
            <person name="Borodovsky M."/>
        </authorList>
    </citation>
    <scope>NUCLEOTIDE SEQUENCE [LARGE SCALE GENOMIC DNA]</scope>
    <source>
        <strain evidence="2 3">C-169</strain>
    </source>
</reference>
<proteinExistence type="predicted"/>
<keyword evidence="3" id="KW-1185">Reference proteome</keyword>
<evidence type="ECO:0000313" key="2">
    <source>
        <dbReference type="EMBL" id="EIE19837.1"/>
    </source>
</evidence>
<protein>
    <submittedName>
        <fullName evidence="2">Uncharacterized protein</fullName>
    </submittedName>
</protein>
<name>I0YN68_COCSC</name>
<dbReference type="EMBL" id="AGSI01000017">
    <property type="protein sequence ID" value="EIE19837.1"/>
    <property type="molecule type" value="Genomic_DNA"/>
</dbReference>
<comment type="caution">
    <text evidence="2">The sequence shown here is derived from an EMBL/GenBank/DDBJ whole genome shotgun (WGS) entry which is preliminary data.</text>
</comment>
<dbReference type="Proteomes" id="UP000007264">
    <property type="component" value="Unassembled WGS sequence"/>
</dbReference>
<evidence type="ECO:0000256" key="1">
    <source>
        <dbReference type="SAM" id="SignalP"/>
    </source>
</evidence>
<feature type="chain" id="PRO_5003636239" evidence="1">
    <location>
        <begin position="21"/>
        <end position="790"/>
    </location>
</feature>
<evidence type="ECO:0000313" key="3">
    <source>
        <dbReference type="Proteomes" id="UP000007264"/>
    </source>
</evidence>
<keyword evidence="1" id="KW-0732">Signal</keyword>
<feature type="signal peptide" evidence="1">
    <location>
        <begin position="1"/>
        <end position="20"/>
    </location>
</feature>
<dbReference type="OrthoDB" id="10652010at2759"/>